<evidence type="ECO:0000313" key="2">
    <source>
        <dbReference type="Proteomes" id="UP001234297"/>
    </source>
</evidence>
<keyword evidence="2" id="KW-1185">Reference proteome</keyword>
<accession>A0ACC2MFH8</accession>
<gene>
    <name evidence="1" type="ORF">MRB53_006202</name>
</gene>
<proteinExistence type="predicted"/>
<organism evidence="1 2">
    <name type="scientific">Persea americana</name>
    <name type="common">Avocado</name>
    <dbReference type="NCBI Taxonomy" id="3435"/>
    <lineage>
        <taxon>Eukaryota</taxon>
        <taxon>Viridiplantae</taxon>
        <taxon>Streptophyta</taxon>
        <taxon>Embryophyta</taxon>
        <taxon>Tracheophyta</taxon>
        <taxon>Spermatophyta</taxon>
        <taxon>Magnoliopsida</taxon>
        <taxon>Magnoliidae</taxon>
        <taxon>Laurales</taxon>
        <taxon>Lauraceae</taxon>
        <taxon>Persea</taxon>
    </lineage>
</organism>
<comment type="caution">
    <text evidence="1">The sequence shown here is derived from an EMBL/GenBank/DDBJ whole genome shotgun (WGS) entry which is preliminary data.</text>
</comment>
<protein>
    <submittedName>
        <fullName evidence="1">Uncharacterized protein</fullName>
    </submittedName>
</protein>
<dbReference type="Proteomes" id="UP001234297">
    <property type="component" value="Chromosome 2"/>
</dbReference>
<sequence length="89" mass="10317">MQIFPSRINIRETYSPCWSSFASLHGSLELSFYGGTILQTCHYETDRLPSIYLDHGRITRWRPVYIWHESQGVNTTSVSSVVLAYTYHS</sequence>
<reference evidence="1 2" key="1">
    <citation type="journal article" date="2022" name="Hortic Res">
        <title>A haplotype resolved chromosomal level avocado genome allows analysis of novel avocado genes.</title>
        <authorList>
            <person name="Nath O."/>
            <person name="Fletcher S.J."/>
            <person name="Hayward A."/>
            <person name="Shaw L.M."/>
            <person name="Masouleh A.K."/>
            <person name="Furtado A."/>
            <person name="Henry R.J."/>
            <person name="Mitter N."/>
        </authorList>
    </citation>
    <scope>NUCLEOTIDE SEQUENCE [LARGE SCALE GENOMIC DNA]</scope>
    <source>
        <strain evidence="2">cv. Hass</strain>
    </source>
</reference>
<name>A0ACC2MFH8_PERAE</name>
<evidence type="ECO:0000313" key="1">
    <source>
        <dbReference type="EMBL" id="KAJ8644454.1"/>
    </source>
</evidence>
<dbReference type="EMBL" id="CM056810">
    <property type="protein sequence ID" value="KAJ8644454.1"/>
    <property type="molecule type" value="Genomic_DNA"/>
</dbReference>